<evidence type="ECO:0000313" key="3">
    <source>
        <dbReference type="EMBL" id="ESS73360.1"/>
    </source>
</evidence>
<dbReference type="OrthoDB" id="5573526at2"/>
<name>V5BJ71_9GAMM</name>
<dbReference type="InterPro" id="IPR036513">
    <property type="entry name" value="STAS_dom_sf"/>
</dbReference>
<dbReference type="AlphaFoldDB" id="V5BJ71"/>
<feature type="domain" description="STAS" evidence="2">
    <location>
        <begin position="49"/>
        <end position="135"/>
    </location>
</feature>
<evidence type="ECO:0000256" key="1">
    <source>
        <dbReference type="SAM" id="MobiDB-lite"/>
    </source>
</evidence>
<dbReference type="PROSITE" id="PS50801">
    <property type="entry name" value="STAS"/>
    <property type="match status" value="1"/>
</dbReference>
<comment type="caution">
    <text evidence="3">The sequence shown here is derived from an EMBL/GenBank/DDBJ whole genome shotgun (WGS) entry which is preliminary data.</text>
</comment>
<dbReference type="RefSeq" id="WP_023493673.1">
    <property type="nucleotide sequence ID" value="NZ_AYLO01000025.1"/>
</dbReference>
<accession>V5BJ71</accession>
<evidence type="ECO:0000259" key="2">
    <source>
        <dbReference type="PROSITE" id="PS50801"/>
    </source>
</evidence>
<dbReference type="CDD" id="cd07043">
    <property type="entry name" value="STAS_anti-anti-sigma_factors"/>
    <property type="match status" value="1"/>
</dbReference>
<evidence type="ECO:0000313" key="4">
    <source>
        <dbReference type="Proteomes" id="UP000017842"/>
    </source>
</evidence>
<protein>
    <submittedName>
        <fullName evidence="3">Putative NTP binding protein</fullName>
    </submittedName>
</protein>
<dbReference type="Proteomes" id="UP000017842">
    <property type="component" value="Unassembled WGS sequence"/>
</dbReference>
<organism evidence="3 4">
    <name type="scientific">Methyloglobulus morosus KoM1</name>
    <dbReference type="NCBI Taxonomy" id="1116472"/>
    <lineage>
        <taxon>Bacteria</taxon>
        <taxon>Pseudomonadati</taxon>
        <taxon>Pseudomonadota</taxon>
        <taxon>Gammaproteobacteria</taxon>
        <taxon>Methylococcales</taxon>
        <taxon>Methylococcaceae</taxon>
        <taxon>Methyloglobulus</taxon>
    </lineage>
</organism>
<reference evidence="3 4" key="1">
    <citation type="journal article" date="2013" name="Genome Announc.">
        <title>Draft Genome Sequence of the Methanotrophic Gammaproteobacterium Methyloglobulus morosus DSM 22980 Strain KoM1.</title>
        <authorList>
            <person name="Poehlein A."/>
            <person name="Deutzmann J.S."/>
            <person name="Daniel R."/>
            <person name="Simeonova D.D."/>
        </authorList>
    </citation>
    <scope>NUCLEOTIDE SEQUENCE [LARGE SCALE GENOMIC DNA]</scope>
    <source>
        <strain evidence="3 4">KoM1</strain>
    </source>
</reference>
<sequence>MAARKKKNTDNHENLEANNSETDMNTNADLPEDPVSEEVADTVVAEPSINLDSNLSIQNVAKLHEKIKKCYAAFDTLEINASGVSSIDTATLQLLVALKKDAVKQQKEVIFTVPSPRFIESAGLLGLLEILDVDP</sequence>
<dbReference type="InterPro" id="IPR052746">
    <property type="entry name" value="MlaB_ABC_Transporter"/>
</dbReference>
<dbReference type="eggNOG" id="COG1366">
    <property type="taxonomic scope" value="Bacteria"/>
</dbReference>
<gene>
    <name evidence="3" type="ORF">MGMO_25c00380</name>
</gene>
<dbReference type="EMBL" id="AYLO01000025">
    <property type="protein sequence ID" value="ESS73360.1"/>
    <property type="molecule type" value="Genomic_DNA"/>
</dbReference>
<keyword evidence="4" id="KW-1185">Reference proteome</keyword>
<dbReference type="Gene3D" id="3.30.750.24">
    <property type="entry name" value="STAS domain"/>
    <property type="match status" value="1"/>
</dbReference>
<dbReference type="PANTHER" id="PTHR35849">
    <property type="entry name" value="BLR2341 PROTEIN"/>
    <property type="match status" value="1"/>
</dbReference>
<feature type="compositionally biased region" description="Polar residues" evidence="1">
    <location>
        <begin position="16"/>
        <end position="28"/>
    </location>
</feature>
<dbReference type="InterPro" id="IPR002645">
    <property type="entry name" value="STAS_dom"/>
</dbReference>
<dbReference type="InterPro" id="IPR058548">
    <property type="entry name" value="MlaB-like_STAS"/>
</dbReference>
<dbReference type="SUPFAM" id="SSF52091">
    <property type="entry name" value="SpoIIaa-like"/>
    <property type="match status" value="1"/>
</dbReference>
<dbReference type="Pfam" id="PF13466">
    <property type="entry name" value="STAS_2"/>
    <property type="match status" value="1"/>
</dbReference>
<feature type="region of interest" description="Disordered" evidence="1">
    <location>
        <begin position="1"/>
        <end position="37"/>
    </location>
</feature>
<dbReference type="PANTHER" id="PTHR35849:SF2">
    <property type="entry name" value="BLR2341 PROTEIN"/>
    <property type="match status" value="1"/>
</dbReference>
<proteinExistence type="predicted"/>
<dbReference type="STRING" id="1116472.MGMO_25c00380"/>
<dbReference type="PATRIC" id="fig|1116472.3.peg.791"/>